<dbReference type="RefSeq" id="WP_117671896.1">
    <property type="nucleotide sequence ID" value="NZ_CABOGR010000010.1"/>
</dbReference>
<dbReference type="Proteomes" id="UP000260862">
    <property type="component" value="Unassembled WGS sequence"/>
</dbReference>
<dbReference type="EMBL" id="QSQT01000010">
    <property type="protein sequence ID" value="RGK56426.1"/>
    <property type="molecule type" value="Genomic_DNA"/>
</dbReference>
<proteinExistence type="predicted"/>
<evidence type="ECO:0000313" key="1">
    <source>
        <dbReference type="EMBL" id="RGK56426.1"/>
    </source>
</evidence>
<dbReference type="AlphaFoldDB" id="A0A3E4N489"/>
<organism evidence="1 2">
    <name type="scientific">Phocaeicola plebeius</name>
    <dbReference type="NCBI Taxonomy" id="310297"/>
    <lineage>
        <taxon>Bacteria</taxon>
        <taxon>Pseudomonadati</taxon>
        <taxon>Bacteroidota</taxon>
        <taxon>Bacteroidia</taxon>
        <taxon>Bacteroidales</taxon>
        <taxon>Bacteroidaceae</taxon>
        <taxon>Phocaeicola</taxon>
    </lineage>
</organism>
<name>A0A3E4N489_9BACT</name>
<gene>
    <name evidence="1" type="ORF">DXD04_06465</name>
</gene>
<evidence type="ECO:0000313" key="2">
    <source>
        <dbReference type="Proteomes" id="UP000260862"/>
    </source>
</evidence>
<protein>
    <submittedName>
        <fullName evidence="1">Uncharacterized protein</fullName>
    </submittedName>
</protein>
<comment type="caution">
    <text evidence="1">The sequence shown here is derived from an EMBL/GenBank/DDBJ whole genome shotgun (WGS) entry which is preliminary data.</text>
</comment>
<reference evidence="1 2" key="1">
    <citation type="submission" date="2018-08" db="EMBL/GenBank/DDBJ databases">
        <title>A genome reference for cultivated species of the human gut microbiota.</title>
        <authorList>
            <person name="Zou Y."/>
            <person name="Xue W."/>
            <person name="Luo G."/>
        </authorList>
    </citation>
    <scope>NUCLEOTIDE SEQUENCE [LARGE SCALE GENOMIC DNA]</scope>
    <source>
        <strain evidence="1 2">TF10-3AC</strain>
    </source>
</reference>
<accession>A0A3E4N489</accession>
<keyword evidence="2" id="KW-1185">Reference proteome</keyword>
<sequence length="101" mass="11903">MIRFIQTSEESGDCSAYYDVKLDRPHTVGEFINLVLIERKGEWGKFEIYSPNVSWLDYEKYEYRYGVLNDAIPKNLLEKKIISIKANGGWTNMDYLLKLEQ</sequence>